<dbReference type="Proteomes" id="UP000839052">
    <property type="component" value="Chromosome"/>
</dbReference>
<keyword evidence="2" id="KW-1185">Reference proteome</keyword>
<accession>A0ABN8AKZ4</accession>
<gene>
    <name evidence="1" type="ORF">NTG6680_1331</name>
</gene>
<evidence type="ECO:0008006" key="3">
    <source>
        <dbReference type="Google" id="ProtNLM"/>
    </source>
</evidence>
<reference evidence="1 2" key="1">
    <citation type="submission" date="2021-10" db="EMBL/GenBank/DDBJ databases">
        <authorList>
            <person name="Koch H."/>
        </authorList>
    </citation>
    <scope>NUCLEOTIDE SEQUENCE [LARGE SCALE GENOMIC DNA]</scope>
    <source>
        <strain evidence="1">6680</strain>
    </source>
</reference>
<proteinExistence type="predicted"/>
<name>A0ABN8AKZ4_9PROT</name>
<dbReference type="EMBL" id="OU912926">
    <property type="protein sequence ID" value="CAG9932584.1"/>
    <property type="molecule type" value="Genomic_DNA"/>
</dbReference>
<sequence length="63" mass="6989">MCASTKLRQLALLNYASSYCIFAGKPKLTVVLRFTSEQACWVRMDTGIRNRSAAATTNCVFPI</sequence>
<protein>
    <recommendedName>
        <fullName evidence="3">Secreted protein</fullName>
    </recommendedName>
</protein>
<evidence type="ECO:0000313" key="1">
    <source>
        <dbReference type="EMBL" id="CAG9932584.1"/>
    </source>
</evidence>
<evidence type="ECO:0000313" key="2">
    <source>
        <dbReference type="Proteomes" id="UP000839052"/>
    </source>
</evidence>
<organism evidence="1 2">
    <name type="scientific">Candidatus Nitrotoga arctica</name>
    <dbReference type="NCBI Taxonomy" id="453162"/>
    <lineage>
        <taxon>Bacteria</taxon>
        <taxon>Pseudomonadati</taxon>
        <taxon>Pseudomonadota</taxon>
        <taxon>Betaproteobacteria</taxon>
        <taxon>Nitrosomonadales</taxon>
        <taxon>Gallionellaceae</taxon>
        <taxon>Candidatus Nitrotoga</taxon>
    </lineage>
</organism>